<dbReference type="SUPFAM" id="SSF82784">
    <property type="entry name" value="OsmC-like"/>
    <property type="match status" value="1"/>
</dbReference>
<sequence length="145" mass="15481">MPAVNFSVSANSENPTKVVVETPGGFKITVDEPENLGGTNDGPNPVEYVLAALAGCLNVVGHMVAKEMGIEMRDLSFKLNGDLDPAKFTGQSEEGRAGYQAINVEIEADCDADEETLAKWVEAVEERCPVSDNLANETPVKITVK</sequence>
<protein>
    <submittedName>
        <fullName evidence="1">OsmC family protein</fullName>
    </submittedName>
</protein>
<dbReference type="EMBL" id="JAJFAT010000010">
    <property type="protein sequence ID" value="MCC3145257.1"/>
    <property type="molecule type" value="Genomic_DNA"/>
</dbReference>
<keyword evidence="2" id="KW-1185">Reference proteome</keyword>
<dbReference type="Proteomes" id="UP001199296">
    <property type="component" value="Unassembled WGS sequence"/>
</dbReference>
<comment type="caution">
    <text evidence="1">The sequence shown here is derived from an EMBL/GenBank/DDBJ whole genome shotgun (WGS) entry which is preliminary data.</text>
</comment>
<dbReference type="PANTHER" id="PTHR35368">
    <property type="entry name" value="HYDROPEROXIDE REDUCTASE"/>
    <property type="match status" value="1"/>
</dbReference>
<dbReference type="PANTHER" id="PTHR35368:SF1">
    <property type="entry name" value="HYDROPEROXIDE REDUCTASE"/>
    <property type="match status" value="1"/>
</dbReference>
<evidence type="ECO:0000313" key="2">
    <source>
        <dbReference type="Proteomes" id="UP001199296"/>
    </source>
</evidence>
<dbReference type="Pfam" id="PF02566">
    <property type="entry name" value="OsmC"/>
    <property type="match status" value="1"/>
</dbReference>
<accession>A0AAW4X0C8</accession>
<dbReference type="InterPro" id="IPR003718">
    <property type="entry name" value="OsmC/Ohr_fam"/>
</dbReference>
<reference evidence="1 2" key="1">
    <citation type="submission" date="2021-10" db="EMBL/GenBank/DDBJ databases">
        <authorList>
            <person name="Grouzdev D.S."/>
            <person name="Pantiukh K.S."/>
            <person name="Krutkina M.S."/>
        </authorList>
    </citation>
    <scope>NUCLEOTIDE SEQUENCE [LARGE SCALE GENOMIC DNA]</scope>
    <source>
        <strain evidence="1 2">Z-7514</strain>
    </source>
</reference>
<dbReference type="InterPro" id="IPR015946">
    <property type="entry name" value="KH_dom-like_a/b"/>
</dbReference>
<dbReference type="Gene3D" id="3.30.300.20">
    <property type="match status" value="1"/>
</dbReference>
<proteinExistence type="predicted"/>
<dbReference type="RefSeq" id="WP_229345847.1">
    <property type="nucleotide sequence ID" value="NZ_JAJFAT010000010.1"/>
</dbReference>
<dbReference type="InterPro" id="IPR052924">
    <property type="entry name" value="OsmC/Ohr_hydroprdx_reductase"/>
</dbReference>
<organism evidence="1 2">
    <name type="scientific">Halanaerobium polyolivorans</name>
    <dbReference type="NCBI Taxonomy" id="2886943"/>
    <lineage>
        <taxon>Bacteria</taxon>
        <taxon>Bacillati</taxon>
        <taxon>Bacillota</taxon>
        <taxon>Clostridia</taxon>
        <taxon>Halanaerobiales</taxon>
        <taxon>Halanaerobiaceae</taxon>
        <taxon>Halanaerobium</taxon>
    </lineage>
</organism>
<dbReference type="InterPro" id="IPR036102">
    <property type="entry name" value="OsmC/Ohrsf"/>
</dbReference>
<name>A0AAW4X0C8_9FIRM</name>
<evidence type="ECO:0000313" key="1">
    <source>
        <dbReference type="EMBL" id="MCC3145257.1"/>
    </source>
</evidence>
<dbReference type="AlphaFoldDB" id="A0AAW4X0C8"/>
<gene>
    <name evidence="1" type="ORF">LJ207_07960</name>
</gene>